<dbReference type="KEGG" id="hlt:I7X12_10145"/>
<keyword evidence="8 10" id="KW-0482">Metalloprotease</keyword>
<evidence type="ECO:0000256" key="3">
    <source>
        <dbReference type="ARBA" id="ARBA00022692"/>
    </source>
</evidence>
<evidence type="ECO:0000256" key="12">
    <source>
        <dbReference type="SAM" id="Phobius"/>
    </source>
</evidence>
<dbReference type="Gene3D" id="3.30.2010.10">
    <property type="entry name" value="Metalloproteases ('zincins'), catalytic domain"/>
    <property type="match status" value="1"/>
</dbReference>
<dbReference type="GO" id="GO:0046872">
    <property type="term" value="F:metal ion binding"/>
    <property type="evidence" value="ECO:0007669"/>
    <property type="project" value="UniProtKB-KW"/>
</dbReference>
<dbReference type="PANTHER" id="PTHR43221:SF2">
    <property type="entry name" value="PROTEASE HTPX HOMOLOG"/>
    <property type="match status" value="1"/>
</dbReference>
<evidence type="ECO:0000256" key="10">
    <source>
        <dbReference type="RuleBase" id="RU003983"/>
    </source>
</evidence>
<evidence type="ECO:0000256" key="7">
    <source>
        <dbReference type="ARBA" id="ARBA00022989"/>
    </source>
</evidence>
<feature type="transmembrane region" description="Helical" evidence="12">
    <location>
        <begin position="55"/>
        <end position="72"/>
    </location>
</feature>
<dbReference type="GO" id="GO:0006508">
    <property type="term" value="P:proteolysis"/>
    <property type="evidence" value="ECO:0007669"/>
    <property type="project" value="UniProtKB-KW"/>
</dbReference>
<evidence type="ECO:0000256" key="9">
    <source>
        <dbReference type="ARBA" id="ARBA00023136"/>
    </source>
</evidence>
<keyword evidence="9 12" id="KW-0472">Membrane</keyword>
<comment type="similarity">
    <text evidence="10">Belongs to the peptidase M48 family.</text>
</comment>
<keyword evidence="3 12" id="KW-0812">Transmembrane</keyword>
<keyword evidence="1" id="KW-1003">Cell membrane</keyword>
<accession>A0A7U3WBE2</accession>
<evidence type="ECO:0000256" key="4">
    <source>
        <dbReference type="ARBA" id="ARBA00022723"/>
    </source>
</evidence>
<comment type="cofactor">
    <cofactor evidence="10">
        <name>Zn(2+)</name>
        <dbReference type="ChEBI" id="CHEBI:29105"/>
    </cofactor>
    <text evidence="10">Binds 1 zinc ion per subunit.</text>
</comment>
<reference evidence="14 15" key="1">
    <citation type="submission" date="2020-12" db="EMBL/GenBank/DDBJ databases">
        <title>Halosimplex halophilum sp. nov. and Halosimplex salinum sp. nov., two new members of the genus Halosimplex.</title>
        <authorList>
            <person name="Cui H.L."/>
        </authorList>
    </citation>
    <scope>NUCLEOTIDE SEQUENCE [LARGE SCALE GENOMIC DNA]</scope>
    <source>
        <strain evidence="14 15">YGH94</strain>
    </source>
</reference>
<dbReference type="OrthoDB" id="28389at2157"/>
<feature type="transmembrane region" description="Helical" evidence="12">
    <location>
        <begin position="25"/>
        <end position="46"/>
    </location>
</feature>
<proteinExistence type="inferred from homology"/>
<dbReference type="GeneID" id="60588856"/>
<evidence type="ECO:0000256" key="5">
    <source>
        <dbReference type="ARBA" id="ARBA00022801"/>
    </source>
</evidence>
<feature type="region of interest" description="Disordered" evidence="11">
    <location>
        <begin position="251"/>
        <end position="291"/>
    </location>
</feature>
<keyword evidence="6 10" id="KW-0862">Zinc</keyword>
<gene>
    <name evidence="14" type="ORF">I7X12_10145</name>
</gene>
<keyword evidence="2 10" id="KW-0645">Protease</keyword>
<evidence type="ECO:0000313" key="14">
    <source>
        <dbReference type="EMBL" id="QPV64937.1"/>
    </source>
</evidence>
<protein>
    <submittedName>
        <fullName evidence="14">M48 family metalloprotease</fullName>
    </submittedName>
</protein>
<dbReference type="GO" id="GO:0004222">
    <property type="term" value="F:metalloendopeptidase activity"/>
    <property type="evidence" value="ECO:0007669"/>
    <property type="project" value="InterPro"/>
</dbReference>
<evidence type="ECO:0000256" key="1">
    <source>
        <dbReference type="ARBA" id="ARBA00022475"/>
    </source>
</evidence>
<keyword evidence="7 12" id="KW-1133">Transmembrane helix</keyword>
<dbReference type="Proteomes" id="UP000595001">
    <property type="component" value="Chromosome"/>
</dbReference>
<organism evidence="14 15">
    <name type="scientific">Halosimplex litoreum</name>
    <dbReference type="NCBI Taxonomy" id="1198301"/>
    <lineage>
        <taxon>Archaea</taxon>
        <taxon>Methanobacteriati</taxon>
        <taxon>Methanobacteriota</taxon>
        <taxon>Stenosarchaea group</taxon>
        <taxon>Halobacteria</taxon>
        <taxon>Halobacteriales</taxon>
        <taxon>Haloarculaceae</taxon>
        <taxon>Halosimplex</taxon>
    </lineage>
</organism>
<feature type="domain" description="Peptidase M48" evidence="13">
    <location>
        <begin position="96"/>
        <end position="297"/>
    </location>
</feature>
<keyword evidence="5 10" id="KW-0378">Hydrolase</keyword>
<dbReference type="RefSeq" id="WP_198063695.1">
    <property type="nucleotide sequence ID" value="NZ_CP065856.1"/>
</dbReference>
<evidence type="ECO:0000256" key="11">
    <source>
        <dbReference type="SAM" id="MobiDB-lite"/>
    </source>
</evidence>
<evidence type="ECO:0000256" key="2">
    <source>
        <dbReference type="ARBA" id="ARBA00022670"/>
    </source>
</evidence>
<evidence type="ECO:0000259" key="13">
    <source>
        <dbReference type="Pfam" id="PF01435"/>
    </source>
</evidence>
<dbReference type="EMBL" id="CP065856">
    <property type="protein sequence ID" value="QPV64937.1"/>
    <property type="molecule type" value="Genomic_DNA"/>
</dbReference>
<keyword evidence="15" id="KW-1185">Reference proteome</keyword>
<dbReference type="InterPro" id="IPR001915">
    <property type="entry name" value="Peptidase_M48"/>
</dbReference>
<sequence length="305" mass="32288">MRRRTALGLAARAVAALCIQSTLAVAVGAVVVCWLAVGVAVASLVVPGMGFRADAPWLIAVAGVMVLAGLATEVERRFDRRREALLPEPAPDDDTAGALAEQVSRLAHQAGVAPPAVRTADRIDPRCYTVESDETPVIVVSAGLLDALDERERRAVVAHEVAHLANRDHRVMRWVLTPVVAAAQVSEGEPASHDPVARAVDRAGDSLLLWGAVGVGVFSRGREFAADAAAARLTGDPAALAAALRTLDDELADPPDRDRRERAVATDALSIPPLDRSRRGPTATHPDTAARIERLERLVERAETA</sequence>
<name>A0A7U3WBE2_9EURY</name>
<evidence type="ECO:0000256" key="8">
    <source>
        <dbReference type="ARBA" id="ARBA00023049"/>
    </source>
</evidence>
<dbReference type="InterPro" id="IPR050083">
    <property type="entry name" value="HtpX_protease"/>
</dbReference>
<dbReference type="CDD" id="cd07329">
    <property type="entry name" value="M56_like"/>
    <property type="match status" value="1"/>
</dbReference>
<evidence type="ECO:0000256" key="6">
    <source>
        <dbReference type="ARBA" id="ARBA00022833"/>
    </source>
</evidence>
<feature type="compositionally biased region" description="Basic and acidic residues" evidence="11">
    <location>
        <begin position="254"/>
        <end position="264"/>
    </location>
</feature>
<dbReference type="Pfam" id="PF01435">
    <property type="entry name" value="Peptidase_M48"/>
    <property type="match status" value="1"/>
</dbReference>
<dbReference type="AlphaFoldDB" id="A0A7U3WBE2"/>
<dbReference type="PANTHER" id="PTHR43221">
    <property type="entry name" value="PROTEASE HTPX"/>
    <property type="match status" value="1"/>
</dbReference>
<keyword evidence="4" id="KW-0479">Metal-binding</keyword>
<evidence type="ECO:0000313" key="15">
    <source>
        <dbReference type="Proteomes" id="UP000595001"/>
    </source>
</evidence>